<reference evidence="12" key="1">
    <citation type="submission" date="2022-01" db="EMBL/GenBank/DDBJ databases">
        <authorList>
            <person name="King R."/>
        </authorList>
    </citation>
    <scope>NUCLEOTIDE SEQUENCE</scope>
</reference>
<dbReference type="InterPro" id="IPR006885">
    <property type="entry name" value="NADH_UbQ_FeS_4_mit-like"/>
</dbReference>
<evidence type="ECO:0000313" key="13">
    <source>
        <dbReference type="Proteomes" id="UP001152799"/>
    </source>
</evidence>
<evidence type="ECO:0000256" key="9">
    <source>
        <dbReference type="ARBA" id="ARBA00023128"/>
    </source>
</evidence>
<dbReference type="GO" id="GO:0022900">
    <property type="term" value="P:electron transport chain"/>
    <property type="evidence" value="ECO:0007669"/>
    <property type="project" value="InterPro"/>
</dbReference>
<evidence type="ECO:0000256" key="4">
    <source>
        <dbReference type="ARBA" id="ARBA00022448"/>
    </source>
</evidence>
<dbReference type="Gene3D" id="3.30.160.190">
    <property type="entry name" value="atu1810 like domain"/>
    <property type="match status" value="1"/>
</dbReference>
<keyword evidence="5 11" id="KW-0679">Respiratory chain</keyword>
<dbReference type="PANTHER" id="PTHR12219:SF8">
    <property type="entry name" value="NADH DEHYDROGENASE [UBIQUINONE] IRON-SULFUR PROTEIN 4, MITOCHONDRIAL"/>
    <property type="match status" value="1"/>
</dbReference>
<evidence type="ECO:0000313" key="12">
    <source>
        <dbReference type="EMBL" id="CAG9766383.1"/>
    </source>
</evidence>
<evidence type="ECO:0000256" key="11">
    <source>
        <dbReference type="RuleBase" id="RU367010"/>
    </source>
</evidence>
<evidence type="ECO:0000256" key="7">
    <source>
        <dbReference type="ARBA" id="ARBA00022946"/>
    </source>
</evidence>
<keyword evidence="10 11" id="KW-0472">Membrane</keyword>
<keyword evidence="7 11" id="KW-0809">Transit peptide</keyword>
<dbReference type="AlphaFoldDB" id="A0A9N9QDY2"/>
<protein>
    <recommendedName>
        <fullName evidence="3 11">NADH dehydrogenase [ubiquinone] iron-sulfur protein 4, mitochondrial</fullName>
    </recommendedName>
</protein>
<comment type="function">
    <text evidence="1 11">Accessory subunit of the mitochondrial membrane respiratory chain NADH dehydrogenase (Complex I), that is believed not to be involved in catalysis. Complex I functions in the transfer of electrons from NADH to the respiratory chain. The immediate electron acceptor for the enzyme is believed to be ubiquinone.</text>
</comment>
<proteinExistence type="inferred from homology"/>
<evidence type="ECO:0000256" key="5">
    <source>
        <dbReference type="ARBA" id="ARBA00022660"/>
    </source>
</evidence>
<name>A0A9N9QDY2_9CUCU</name>
<dbReference type="InterPro" id="IPR038532">
    <property type="entry name" value="NDUFS4-like_sf"/>
</dbReference>
<comment type="subcellular location">
    <subcellularLocation>
        <location evidence="11">Mitochondrion inner membrane</location>
        <topology evidence="11">Peripheral membrane protein</topology>
        <orientation evidence="11">Matrix side</orientation>
    </subcellularLocation>
</comment>
<evidence type="ECO:0000256" key="6">
    <source>
        <dbReference type="ARBA" id="ARBA00022792"/>
    </source>
</evidence>
<keyword evidence="4 11" id="KW-0813">Transport</keyword>
<dbReference type="Proteomes" id="UP001152799">
    <property type="component" value="Chromosome 3"/>
</dbReference>
<dbReference type="EMBL" id="OU892279">
    <property type="protein sequence ID" value="CAG9766383.1"/>
    <property type="molecule type" value="Genomic_DNA"/>
</dbReference>
<keyword evidence="6 11" id="KW-0999">Mitochondrion inner membrane</keyword>
<sequence length="183" mass="20938">MASLLVKTRYLRQCCSNLKCAPGLSTSAILHGDAPLKSSDLTLLKPEEIEQRKKLQGYITVEGPQTELALISGVPEDQVKTRKVRIYEPAKNCMQSGTNNIGHWEMDFDTKERWENPLMGWCSTGDPLSNMKVQFANKEEAVEYCEKNGWDWYIQESKLDKPFKPKSYGVNFAWNKRTRVSTK</sequence>
<keyword evidence="13" id="KW-1185">Reference proteome</keyword>
<accession>A0A9N9QDY2</accession>
<keyword evidence="8 11" id="KW-0249">Electron transport</keyword>
<keyword evidence="9 11" id="KW-0496">Mitochondrion</keyword>
<dbReference type="FunFam" id="3.30.160.190:FF:000001">
    <property type="entry name" value="NADH-ubiquinone oxidoreductase 21 kDa subunit mitochondrial"/>
    <property type="match status" value="1"/>
</dbReference>
<evidence type="ECO:0000256" key="10">
    <source>
        <dbReference type="ARBA" id="ARBA00023136"/>
    </source>
</evidence>
<evidence type="ECO:0000256" key="8">
    <source>
        <dbReference type="ARBA" id="ARBA00022982"/>
    </source>
</evidence>
<comment type="similarity">
    <text evidence="2 11">Belongs to the complex I NDUFS4 subunit family.</text>
</comment>
<dbReference type="Pfam" id="PF04800">
    <property type="entry name" value="NDUS4"/>
    <property type="match status" value="1"/>
</dbReference>
<organism evidence="12 13">
    <name type="scientific">Ceutorhynchus assimilis</name>
    <name type="common">cabbage seed weevil</name>
    <dbReference type="NCBI Taxonomy" id="467358"/>
    <lineage>
        <taxon>Eukaryota</taxon>
        <taxon>Metazoa</taxon>
        <taxon>Ecdysozoa</taxon>
        <taxon>Arthropoda</taxon>
        <taxon>Hexapoda</taxon>
        <taxon>Insecta</taxon>
        <taxon>Pterygota</taxon>
        <taxon>Neoptera</taxon>
        <taxon>Endopterygota</taxon>
        <taxon>Coleoptera</taxon>
        <taxon>Polyphaga</taxon>
        <taxon>Cucujiformia</taxon>
        <taxon>Curculionidae</taxon>
        <taxon>Ceutorhynchinae</taxon>
        <taxon>Ceutorhynchus</taxon>
    </lineage>
</organism>
<gene>
    <name evidence="12" type="ORF">CEUTPL_LOCUS6968</name>
</gene>
<evidence type="ECO:0000256" key="1">
    <source>
        <dbReference type="ARBA" id="ARBA00003195"/>
    </source>
</evidence>
<dbReference type="GO" id="GO:0005743">
    <property type="term" value="C:mitochondrial inner membrane"/>
    <property type="evidence" value="ECO:0007669"/>
    <property type="project" value="UniProtKB-SubCell"/>
</dbReference>
<evidence type="ECO:0000256" key="3">
    <source>
        <dbReference type="ARBA" id="ARBA00015796"/>
    </source>
</evidence>
<dbReference type="OrthoDB" id="3089at2759"/>
<evidence type="ECO:0000256" key="2">
    <source>
        <dbReference type="ARBA" id="ARBA00005882"/>
    </source>
</evidence>
<dbReference type="PANTHER" id="PTHR12219">
    <property type="entry name" value="NADH-UBIQUINONE OXIDOREDUCTASE"/>
    <property type="match status" value="1"/>
</dbReference>